<dbReference type="EMBL" id="SJFN01000002">
    <property type="protein sequence ID" value="TBW40981.1"/>
    <property type="molecule type" value="Genomic_DNA"/>
</dbReference>
<evidence type="ECO:0000256" key="2">
    <source>
        <dbReference type="ARBA" id="ARBA00022670"/>
    </source>
</evidence>
<organism evidence="6 7">
    <name type="scientific">Siculibacillus lacustris</name>
    <dbReference type="NCBI Taxonomy" id="1549641"/>
    <lineage>
        <taxon>Bacteria</taxon>
        <taxon>Pseudomonadati</taxon>
        <taxon>Pseudomonadota</taxon>
        <taxon>Alphaproteobacteria</taxon>
        <taxon>Hyphomicrobiales</taxon>
        <taxon>Ancalomicrobiaceae</taxon>
        <taxon>Siculibacillus</taxon>
    </lineage>
</organism>
<dbReference type="InterPro" id="IPR000064">
    <property type="entry name" value="NLP_P60_dom"/>
</dbReference>
<dbReference type="RefSeq" id="WP_131305493.1">
    <property type="nucleotide sequence ID" value="NZ_SJFN01000002.1"/>
</dbReference>
<protein>
    <submittedName>
        <fullName evidence="6">Peptidase P60</fullName>
    </submittedName>
</protein>
<dbReference type="Gene3D" id="3.90.1720.10">
    <property type="entry name" value="endopeptidase domain like (from Nostoc punctiforme)"/>
    <property type="match status" value="1"/>
</dbReference>
<reference evidence="6 7" key="1">
    <citation type="submission" date="2019-02" db="EMBL/GenBank/DDBJ databases">
        <title>Siculibacillus lacustris gen. nov., sp. nov., a new rosette-forming bacterium isolated from a freshwater crater lake (Lake St. Ana, Romania).</title>
        <authorList>
            <person name="Felfoldi T."/>
            <person name="Marton Z."/>
            <person name="Szabo A."/>
            <person name="Mentes A."/>
            <person name="Boka K."/>
            <person name="Marialigeti K."/>
            <person name="Mathe I."/>
            <person name="Koncz M."/>
            <person name="Schumann P."/>
            <person name="Toth E."/>
        </authorList>
    </citation>
    <scope>NUCLEOTIDE SEQUENCE [LARGE SCALE GENOMIC DNA]</scope>
    <source>
        <strain evidence="6 7">SA-279</strain>
    </source>
</reference>
<dbReference type="AlphaFoldDB" id="A0A4Q9VXG9"/>
<dbReference type="InterPro" id="IPR038765">
    <property type="entry name" value="Papain-like_cys_pep_sf"/>
</dbReference>
<evidence type="ECO:0000259" key="5">
    <source>
        <dbReference type="PROSITE" id="PS51935"/>
    </source>
</evidence>
<dbReference type="GO" id="GO:0008234">
    <property type="term" value="F:cysteine-type peptidase activity"/>
    <property type="evidence" value="ECO:0007669"/>
    <property type="project" value="UniProtKB-KW"/>
</dbReference>
<dbReference type="OrthoDB" id="6058745at2"/>
<comment type="similarity">
    <text evidence="1">Belongs to the peptidase C40 family.</text>
</comment>
<gene>
    <name evidence="6" type="ORF">EYW49_02150</name>
</gene>
<dbReference type="InterPro" id="IPR011929">
    <property type="entry name" value="Phage_pept_NlpC/P60"/>
</dbReference>
<name>A0A4Q9VXG9_9HYPH</name>
<dbReference type="GO" id="GO:0006508">
    <property type="term" value="P:proteolysis"/>
    <property type="evidence" value="ECO:0007669"/>
    <property type="project" value="UniProtKB-KW"/>
</dbReference>
<evidence type="ECO:0000313" key="7">
    <source>
        <dbReference type="Proteomes" id="UP000292781"/>
    </source>
</evidence>
<sequence>MTESPRPLAAPFDRARIVAAARRWIGTPYVHQASLEGVGCDCLGLVRGLWREFYGAEPEAVEAYGPDWAEASRAERLIDAGRRHLVAVPLAAILPGDVLLFRWRPDLPAKHAGILGAPDRFVHAYDGAAVVESPLGPWWRRRLAAAFAFPGLAPGDTGAPASE</sequence>
<keyword evidence="4" id="KW-0788">Thiol protease</keyword>
<dbReference type="Proteomes" id="UP000292781">
    <property type="component" value="Unassembled WGS sequence"/>
</dbReference>
<dbReference type="Pfam" id="PF00877">
    <property type="entry name" value="NLPC_P60"/>
    <property type="match status" value="1"/>
</dbReference>
<keyword evidence="3" id="KW-0378">Hydrolase</keyword>
<keyword evidence="2" id="KW-0645">Protease</keyword>
<keyword evidence="7" id="KW-1185">Reference proteome</keyword>
<dbReference type="PROSITE" id="PS51935">
    <property type="entry name" value="NLPC_P60"/>
    <property type="match status" value="1"/>
</dbReference>
<accession>A0A4Q9VXG9</accession>
<evidence type="ECO:0000256" key="4">
    <source>
        <dbReference type="ARBA" id="ARBA00022807"/>
    </source>
</evidence>
<evidence type="ECO:0000256" key="1">
    <source>
        <dbReference type="ARBA" id="ARBA00007074"/>
    </source>
</evidence>
<dbReference type="SUPFAM" id="SSF54001">
    <property type="entry name" value="Cysteine proteinases"/>
    <property type="match status" value="1"/>
</dbReference>
<dbReference type="NCBIfam" id="TIGR02219">
    <property type="entry name" value="phage_NlpC_fam"/>
    <property type="match status" value="1"/>
</dbReference>
<evidence type="ECO:0000256" key="3">
    <source>
        <dbReference type="ARBA" id="ARBA00022801"/>
    </source>
</evidence>
<comment type="caution">
    <text evidence="6">The sequence shown here is derived from an EMBL/GenBank/DDBJ whole genome shotgun (WGS) entry which is preliminary data.</text>
</comment>
<evidence type="ECO:0000313" key="6">
    <source>
        <dbReference type="EMBL" id="TBW40981.1"/>
    </source>
</evidence>
<proteinExistence type="inferred from homology"/>
<feature type="domain" description="NlpC/P60" evidence="5">
    <location>
        <begin position="11"/>
        <end position="150"/>
    </location>
</feature>